<feature type="transmembrane region" description="Helical" evidence="9">
    <location>
        <begin position="79"/>
        <end position="97"/>
    </location>
</feature>
<comment type="caution">
    <text evidence="10">The sequence shown here is derived from an EMBL/GenBank/DDBJ whole genome shotgun (WGS) entry which is preliminary data.</text>
</comment>
<feature type="transmembrane region" description="Helical" evidence="9">
    <location>
        <begin position="12"/>
        <end position="36"/>
    </location>
</feature>
<feature type="transmembrane region" description="Helical" evidence="9">
    <location>
        <begin position="43"/>
        <end position="67"/>
    </location>
</feature>
<evidence type="ECO:0000256" key="8">
    <source>
        <dbReference type="PIRNR" id="PIRNR037778"/>
    </source>
</evidence>
<keyword evidence="5 9" id="KW-0812">Transmembrane</keyword>
<dbReference type="PIRSF" id="PIRSF037778">
    <property type="entry name" value="UCP037778_transp_RibU"/>
    <property type="match status" value="1"/>
</dbReference>
<evidence type="ECO:0000256" key="9">
    <source>
        <dbReference type="SAM" id="Phobius"/>
    </source>
</evidence>
<comment type="similarity">
    <text evidence="2 8">Belongs to the prokaryotic riboflavin transporter (P-RFT) (TC 2.A.87) family.</text>
</comment>
<dbReference type="Gene3D" id="1.10.1760.20">
    <property type="match status" value="1"/>
</dbReference>
<feature type="transmembrane region" description="Helical" evidence="9">
    <location>
        <begin position="193"/>
        <end position="214"/>
    </location>
</feature>
<dbReference type="PANTHER" id="PTHR38438:SF1">
    <property type="entry name" value="RIBOFLAVIN TRANSPORTER RIBU"/>
    <property type="match status" value="1"/>
</dbReference>
<dbReference type="InterPro" id="IPR025720">
    <property type="entry name" value="RibU"/>
</dbReference>
<evidence type="ECO:0000313" key="10">
    <source>
        <dbReference type="EMBL" id="HIU13095.1"/>
    </source>
</evidence>
<keyword evidence="7 8" id="KW-0472">Membrane</keyword>
<gene>
    <name evidence="10" type="ORF">IAD15_03390</name>
</gene>
<dbReference type="Pfam" id="PF12822">
    <property type="entry name" value="ECF_trnsprt"/>
    <property type="match status" value="1"/>
</dbReference>
<reference evidence="10" key="1">
    <citation type="submission" date="2020-10" db="EMBL/GenBank/DDBJ databases">
        <authorList>
            <person name="Gilroy R."/>
        </authorList>
    </citation>
    <scope>NUCLEOTIDE SEQUENCE</scope>
    <source>
        <strain evidence="10">CHK195-11698</strain>
    </source>
</reference>
<evidence type="ECO:0000256" key="1">
    <source>
        <dbReference type="ARBA" id="ARBA00004651"/>
    </source>
</evidence>
<keyword evidence="6 9" id="KW-1133">Transmembrane helix</keyword>
<accession>A0A9D1HM63</accession>
<dbReference type="GO" id="GO:0032217">
    <property type="term" value="F:riboflavin transmembrane transporter activity"/>
    <property type="evidence" value="ECO:0007669"/>
    <property type="project" value="UniProtKB-UniRule"/>
</dbReference>
<name>A0A9D1HM63_9FIRM</name>
<dbReference type="PANTHER" id="PTHR38438">
    <property type="entry name" value="RIBOFLAVIN TRANSPORTER RIBU"/>
    <property type="match status" value="1"/>
</dbReference>
<feature type="transmembrane region" description="Helical" evidence="9">
    <location>
        <begin position="106"/>
        <end position="127"/>
    </location>
</feature>
<protein>
    <recommendedName>
        <fullName evidence="8">Riboflavin transporter</fullName>
    </recommendedName>
</protein>
<feature type="transmembrane region" description="Helical" evidence="9">
    <location>
        <begin position="139"/>
        <end position="167"/>
    </location>
</feature>
<evidence type="ECO:0000256" key="5">
    <source>
        <dbReference type="ARBA" id="ARBA00022692"/>
    </source>
</evidence>
<dbReference type="EMBL" id="DVMJ01000023">
    <property type="protein sequence ID" value="HIU13095.1"/>
    <property type="molecule type" value="Genomic_DNA"/>
</dbReference>
<dbReference type="InterPro" id="IPR024529">
    <property type="entry name" value="ECF_trnsprt_substrate-spec"/>
</dbReference>
<comment type="subcellular location">
    <subcellularLocation>
        <location evidence="1">Cell membrane</location>
        <topology evidence="1">Multi-pass membrane protein</topology>
    </subcellularLocation>
</comment>
<keyword evidence="3 8" id="KW-0813">Transport</keyword>
<evidence type="ECO:0000313" key="11">
    <source>
        <dbReference type="Proteomes" id="UP000824175"/>
    </source>
</evidence>
<sequence length="215" mass="23561">MNMNTKKITTVGILCAMAMIINLLISFPMVPAASFLRYDPKDIVIIIGGYIYGPMTVVVMSAITSILEIMLKGGTWIDVLMNMISTCTFGCMACYVYKKMHSRKGAIIGLAAGTVLCVISMLIWNYIVTPIYYQMPRSAVVAILLPGILPFNVLKCVMNAVVTMLLYKPLVGAFRHSGLVESSKHVYQTSKGFILISAFILVTIICIILAFQGVL</sequence>
<organism evidence="10 11">
    <name type="scientific">Candidatus Fimiplasma intestinipullorum</name>
    <dbReference type="NCBI Taxonomy" id="2840825"/>
    <lineage>
        <taxon>Bacteria</taxon>
        <taxon>Bacillati</taxon>
        <taxon>Bacillota</taxon>
        <taxon>Clostridia</taxon>
        <taxon>Eubacteriales</taxon>
        <taxon>Candidatus Fimiplasma</taxon>
    </lineage>
</organism>
<dbReference type="AlphaFoldDB" id="A0A9D1HM63"/>
<reference evidence="10" key="2">
    <citation type="journal article" date="2021" name="PeerJ">
        <title>Extensive microbial diversity within the chicken gut microbiome revealed by metagenomics and culture.</title>
        <authorList>
            <person name="Gilroy R."/>
            <person name="Ravi A."/>
            <person name="Getino M."/>
            <person name="Pursley I."/>
            <person name="Horton D.L."/>
            <person name="Alikhan N.F."/>
            <person name="Baker D."/>
            <person name="Gharbi K."/>
            <person name="Hall N."/>
            <person name="Watson M."/>
            <person name="Adriaenssens E.M."/>
            <person name="Foster-Nyarko E."/>
            <person name="Jarju S."/>
            <person name="Secka A."/>
            <person name="Antonio M."/>
            <person name="Oren A."/>
            <person name="Chaudhuri R.R."/>
            <person name="La Ragione R."/>
            <person name="Hildebrand F."/>
            <person name="Pallen M.J."/>
        </authorList>
    </citation>
    <scope>NUCLEOTIDE SEQUENCE</scope>
    <source>
        <strain evidence="10">CHK195-11698</strain>
    </source>
</reference>
<proteinExistence type="inferred from homology"/>
<keyword evidence="4 8" id="KW-1003">Cell membrane</keyword>
<comment type="function">
    <text evidence="8">Probably a riboflavin-binding protein that interacts with the energy-coupling factor (ECF) ABC-transporter complex.</text>
</comment>
<evidence type="ECO:0000256" key="3">
    <source>
        <dbReference type="ARBA" id="ARBA00022448"/>
    </source>
</evidence>
<dbReference type="GO" id="GO:0005886">
    <property type="term" value="C:plasma membrane"/>
    <property type="evidence" value="ECO:0007669"/>
    <property type="project" value="UniProtKB-SubCell"/>
</dbReference>
<dbReference type="Proteomes" id="UP000824175">
    <property type="component" value="Unassembled WGS sequence"/>
</dbReference>
<evidence type="ECO:0000256" key="4">
    <source>
        <dbReference type="ARBA" id="ARBA00022475"/>
    </source>
</evidence>
<evidence type="ECO:0000256" key="6">
    <source>
        <dbReference type="ARBA" id="ARBA00022989"/>
    </source>
</evidence>
<evidence type="ECO:0000256" key="7">
    <source>
        <dbReference type="ARBA" id="ARBA00023136"/>
    </source>
</evidence>
<evidence type="ECO:0000256" key="2">
    <source>
        <dbReference type="ARBA" id="ARBA00005540"/>
    </source>
</evidence>